<comment type="catalytic activity">
    <reaction evidence="1">
        <text>L-glutamyl-tRNA(Gln) + L-glutamine + ATP + H2O = L-glutaminyl-tRNA(Gln) + L-glutamate + ADP + phosphate + H(+)</text>
        <dbReference type="Rhea" id="RHEA:17521"/>
        <dbReference type="Rhea" id="RHEA-COMP:9681"/>
        <dbReference type="Rhea" id="RHEA-COMP:9684"/>
        <dbReference type="ChEBI" id="CHEBI:15377"/>
        <dbReference type="ChEBI" id="CHEBI:15378"/>
        <dbReference type="ChEBI" id="CHEBI:29985"/>
        <dbReference type="ChEBI" id="CHEBI:30616"/>
        <dbReference type="ChEBI" id="CHEBI:43474"/>
        <dbReference type="ChEBI" id="CHEBI:58359"/>
        <dbReference type="ChEBI" id="CHEBI:78520"/>
        <dbReference type="ChEBI" id="CHEBI:78521"/>
        <dbReference type="ChEBI" id="CHEBI:456216"/>
    </reaction>
</comment>
<dbReference type="PANTHER" id="PTHR15004:SF0">
    <property type="entry name" value="GLUTAMYL-TRNA(GLN) AMIDOTRANSFERASE SUBUNIT C, MITOCHONDRIAL"/>
    <property type="match status" value="1"/>
</dbReference>
<comment type="similarity">
    <text evidence="1">Belongs to the GatC family.</text>
</comment>
<dbReference type="InterPro" id="IPR003837">
    <property type="entry name" value="GatC"/>
</dbReference>
<dbReference type="GO" id="GO:0005524">
    <property type="term" value="F:ATP binding"/>
    <property type="evidence" value="ECO:0007669"/>
    <property type="project" value="UniProtKB-KW"/>
</dbReference>
<sequence>MSIDIDTARKVAKLARIRVEEADLPALAGELSGILGFMEQLNEVDVEGIEPMTSVTPMRLRRRADVVTDGNIQTQILKNAPDAREGFFAVPKVVE</sequence>
<dbReference type="SUPFAM" id="SSF141000">
    <property type="entry name" value="Glu-tRNAGln amidotransferase C subunit"/>
    <property type="match status" value="1"/>
</dbReference>
<proteinExistence type="inferred from homology"/>
<evidence type="ECO:0000313" key="2">
    <source>
        <dbReference type="EMBL" id="SEO16774.1"/>
    </source>
</evidence>
<dbReference type="EC" id="6.3.5.-" evidence="1"/>
<protein>
    <recommendedName>
        <fullName evidence="1">Aspartyl/glutamyl-tRNA(Asn/Gln) amidotransferase subunit C</fullName>
        <shortName evidence="1">Asp/Glu-ADT subunit C</shortName>
        <ecNumber evidence="1">6.3.5.-</ecNumber>
    </recommendedName>
</protein>
<keyword evidence="1" id="KW-0547">Nucleotide-binding</keyword>
<dbReference type="RefSeq" id="WP_050519149.1">
    <property type="nucleotide sequence ID" value="NZ_FOCO01000055.1"/>
</dbReference>
<name>A0A1H8MHN9_9RHOB</name>
<keyword evidence="1" id="KW-0648">Protein biosynthesis</keyword>
<keyword evidence="1" id="KW-0067">ATP-binding</keyword>
<dbReference type="PANTHER" id="PTHR15004">
    <property type="entry name" value="GLUTAMYL-TRNA(GLN) AMIDOTRANSFERASE SUBUNIT C, MITOCHONDRIAL"/>
    <property type="match status" value="1"/>
</dbReference>
<dbReference type="GO" id="GO:0070681">
    <property type="term" value="P:glutaminyl-tRNAGln biosynthesis via transamidation"/>
    <property type="evidence" value="ECO:0007669"/>
    <property type="project" value="TreeGrafter"/>
</dbReference>
<dbReference type="InterPro" id="IPR036113">
    <property type="entry name" value="Asp/Glu-ADT_sf_sub_c"/>
</dbReference>
<dbReference type="GO" id="GO:0016740">
    <property type="term" value="F:transferase activity"/>
    <property type="evidence" value="ECO:0007669"/>
    <property type="project" value="UniProtKB-KW"/>
</dbReference>
<dbReference type="GO" id="GO:0050566">
    <property type="term" value="F:asparaginyl-tRNA synthase (glutamine-hydrolyzing) activity"/>
    <property type="evidence" value="ECO:0007669"/>
    <property type="project" value="RHEA"/>
</dbReference>
<dbReference type="NCBIfam" id="TIGR00135">
    <property type="entry name" value="gatC"/>
    <property type="match status" value="1"/>
</dbReference>
<dbReference type="EMBL" id="FOCO01000055">
    <property type="protein sequence ID" value="SEO16774.1"/>
    <property type="molecule type" value="Genomic_DNA"/>
</dbReference>
<dbReference type="Pfam" id="PF02686">
    <property type="entry name" value="GatC"/>
    <property type="match status" value="1"/>
</dbReference>
<keyword evidence="2" id="KW-0808">Transferase</keyword>
<reference evidence="2 3" key="1">
    <citation type="submission" date="2016-10" db="EMBL/GenBank/DDBJ databases">
        <authorList>
            <person name="de Groot N.N."/>
        </authorList>
    </citation>
    <scope>NUCLEOTIDE SEQUENCE [LARGE SCALE GENOMIC DNA]</scope>
    <source>
        <strain evidence="2 3">CGMCC 1.10836</strain>
    </source>
</reference>
<accession>A0A1H8MHN9</accession>
<comment type="function">
    <text evidence="1">Allows the formation of correctly charged Asn-tRNA(Asn) or Gln-tRNA(Gln) through the transamidation of misacylated Asp-tRNA(Asn) or Glu-tRNA(Gln) in organisms which lack either or both of asparaginyl-tRNA or glutaminyl-tRNA synthetases. The reaction takes place in the presence of glutamine and ATP through an activated phospho-Asp-tRNA(Asn) or phospho-Glu-tRNA(Gln).</text>
</comment>
<gene>
    <name evidence="1" type="primary">gatC</name>
    <name evidence="2" type="ORF">SAMN05216227_105517</name>
</gene>
<dbReference type="GO" id="GO:0006450">
    <property type="term" value="P:regulation of translational fidelity"/>
    <property type="evidence" value="ECO:0007669"/>
    <property type="project" value="InterPro"/>
</dbReference>
<keyword evidence="3" id="KW-1185">Reference proteome</keyword>
<dbReference type="Gene3D" id="1.10.20.60">
    <property type="entry name" value="Glu-tRNAGln amidotransferase C subunit, N-terminal domain"/>
    <property type="match status" value="1"/>
</dbReference>
<organism evidence="2 3">
    <name type="scientific">Pseudorhodobacter antarcticus</name>
    <dbReference type="NCBI Taxonomy" id="1077947"/>
    <lineage>
        <taxon>Bacteria</taxon>
        <taxon>Pseudomonadati</taxon>
        <taxon>Pseudomonadota</taxon>
        <taxon>Alphaproteobacteria</taxon>
        <taxon>Rhodobacterales</taxon>
        <taxon>Paracoccaceae</taxon>
        <taxon>Pseudorhodobacter</taxon>
    </lineage>
</organism>
<comment type="subunit">
    <text evidence="1">Heterotrimer of A, B and C subunits.</text>
</comment>
<keyword evidence="1" id="KW-0436">Ligase</keyword>
<evidence type="ECO:0000313" key="3">
    <source>
        <dbReference type="Proteomes" id="UP000183002"/>
    </source>
</evidence>
<dbReference type="GO" id="GO:0006412">
    <property type="term" value="P:translation"/>
    <property type="evidence" value="ECO:0007669"/>
    <property type="project" value="UniProtKB-UniRule"/>
</dbReference>
<dbReference type="GO" id="GO:0050567">
    <property type="term" value="F:glutaminyl-tRNA synthase (glutamine-hydrolyzing) activity"/>
    <property type="evidence" value="ECO:0007669"/>
    <property type="project" value="UniProtKB-UniRule"/>
</dbReference>
<dbReference type="AlphaFoldDB" id="A0A1H8MHN9"/>
<dbReference type="Proteomes" id="UP000183002">
    <property type="component" value="Unassembled WGS sequence"/>
</dbReference>
<evidence type="ECO:0000256" key="1">
    <source>
        <dbReference type="HAMAP-Rule" id="MF_00122"/>
    </source>
</evidence>
<comment type="catalytic activity">
    <reaction evidence="1">
        <text>L-aspartyl-tRNA(Asn) + L-glutamine + ATP + H2O = L-asparaginyl-tRNA(Asn) + L-glutamate + ADP + phosphate + 2 H(+)</text>
        <dbReference type="Rhea" id="RHEA:14513"/>
        <dbReference type="Rhea" id="RHEA-COMP:9674"/>
        <dbReference type="Rhea" id="RHEA-COMP:9677"/>
        <dbReference type="ChEBI" id="CHEBI:15377"/>
        <dbReference type="ChEBI" id="CHEBI:15378"/>
        <dbReference type="ChEBI" id="CHEBI:29985"/>
        <dbReference type="ChEBI" id="CHEBI:30616"/>
        <dbReference type="ChEBI" id="CHEBI:43474"/>
        <dbReference type="ChEBI" id="CHEBI:58359"/>
        <dbReference type="ChEBI" id="CHEBI:78515"/>
        <dbReference type="ChEBI" id="CHEBI:78516"/>
        <dbReference type="ChEBI" id="CHEBI:456216"/>
    </reaction>
</comment>
<dbReference type="OrthoDB" id="9794326at2"/>
<dbReference type="STRING" id="1077947.SAMN05216227_105517"/>
<dbReference type="HAMAP" id="MF_00122">
    <property type="entry name" value="GatC"/>
    <property type="match status" value="1"/>
</dbReference>